<organism evidence="2 3">
    <name type="scientific">Mucilaginibacter litoreus</name>
    <dbReference type="NCBI Taxonomy" id="1048221"/>
    <lineage>
        <taxon>Bacteria</taxon>
        <taxon>Pseudomonadati</taxon>
        <taxon>Bacteroidota</taxon>
        <taxon>Sphingobacteriia</taxon>
        <taxon>Sphingobacteriales</taxon>
        <taxon>Sphingobacteriaceae</taxon>
        <taxon>Mucilaginibacter</taxon>
    </lineage>
</organism>
<evidence type="ECO:0000256" key="1">
    <source>
        <dbReference type="SAM" id="MobiDB-lite"/>
    </source>
</evidence>
<sequence length="60" mass="6881">MKISFDVTQEQLQQLLNVTKDQPNLSEIHTHILDAIANADDEQRDEVSKEGDNAIIDRFE</sequence>
<feature type="region of interest" description="Disordered" evidence="1">
    <location>
        <begin position="40"/>
        <end position="60"/>
    </location>
</feature>
<comment type="caution">
    <text evidence="2">The sequence shown here is derived from an EMBL/GenBank/DDBJ whole genome shotgun (WGS) entry which is preliminary data.</text>
</comment>
<evidence type="ECO:0000313" key="3">
    <source>
        <dbReference type="Proteomes" id="UP001597010"/>
    </source>
</evidence>
<dbReference type="EMBL" id="JBHTHZ010000001">
    <property type="protein sequence ID" value="MFD0792108.1"/>
    <property type="molecule type" value="Genomic_DNA"/>
</dbReference>
<dbReference type="Proteomes" id="UP001597010">
    <property type="component" value="Unassembled WGS sequence"/>
</dbReference>
<protein>
    <submittedName>
        <fullName evidence="2">Uncharacterized protein</fullName>
    </submittedName>
</protein>
<gene>
    <name evidence="2" type="ORF">ACFQZX_00685</name>
</gene>
<proteinExistence type="predicted"/>
<evidence type="ECO:0000313" key="2">
    <source>
        <dbReference type="EMBL" id="MFD0792108.1"/>
    </source>
</evidence>
<accession>A0ABW3AM77</accession>
<feature type="compositionally biased region" description="Basic and acidic residues" evidence="1">
    <location>
        <begin position="45"/>
        <end position="60"/>
    </location>
</feature>
<name>A0ABW3AM77_9SPHI</name>
<dbReference type="RefSeq" id="WP_377110817.1">
    <property type="nucleotide sequence ID" value="NZ_JBHTHZ010000001.1"/>
</dbReference>
<keyword evidence="3" id="KW-1185">Reference proteome</keyword>
<reference evidence="3" key="1">
    <citation type="journal article" date="2019" name="Int. J. Syst. Evol. Microbiol.">
        <title>The Global Catalogue of Microorganisms (GCM) 10K type strain sequencing project: providing services to taxonomists for standard genome sequencing and annotation.</title>
        <authorList>
            <consortium name="The Broad Institute Genomics Platform"/>
            <consortium name="The Broad Institute Genome Sequencing Center for Infectious Disease"/>
            <person name="Wu L."/>
            <person name="Ma J."/>
        </authorList>
    </citation>
    <scope>NUCLEOTIDE SEQUENCE [LARGE SCALE GENOMIC DNA]</scope>
    <source>
        <strain evidence="3">CCUG 61484</strain>
    </source>
</reference>